<feature type="domain" description="Reverse transcriptase Ty1/copia-type" evidence="2">
    <location>
        <begin position="119"/>
        <end position="170"/>
    </location>
</feature>
<sequence>PKPASEQSSSGPALHEMTLATISSGLVPKPTSSTPFVPPSRNDWDMLFQPLFDELLTPSPSVDHPGPEVVTPIAKVVALEPAESTGSHSLTTVEQDAPSPKPKTYKYALTQSCWIKAMQKELNEFKRLENKARLVARGYRQEEGIDFEESFALVARLEAIRISVCLLQEHGRLSNGYEDCVFEWKSARKLDTPMVEKSKLDEDKEGKAVDLSHYHGLAYRKALTCGQKDLSIPMRNRQSGSMVSEGFFD</sequence>
<dbReference type="Pfam" id="PF07727">
    <property type="entry name" value="RVT_2"/>
    <property type="match status" value="1"/>
</dbReference>
<feature type="compositionally biased region" description="Polar residues" evidence="1">
    <location>
        <begin position="1"/>
        <end position="11"/>
    </location>
</feature>
<proteinExistence type="predicted"/>
<comment type="caution">
    <text evidence="3">The sequence shown here is derived from an EMBL/GenBank/DDBJ whole genome shotgun (WGS) entry which is preliminary data.</text>
</comment>
<name>A0A699L8N4_TANCI</name>
<feature type="region of interest" description="Disordered" evidence="1">
    <location>
        <begin position="1"/>
        <end position="40"/>
    </location>
</feature>
<evidence type="ECO:0000256" key="1">
    <source>
        <dbReference type="SAM" id="MobiDB-lite"/>
    </source>
</evidence>
<reference evidence="3" key="1">
    <citation type="journal article" date="2019" name="Sci. Rep.">
        <title>Draft genome of Tanacetum cinerariifolium, the natural source of mosquito coil.</title>
        <authorList>
            <person name="Yamashiro T."/>
            <person name="Shiraishi A."/>
            <person name="Satake H."/>
            <person name="Nakayama K."/>
        </authorList>
    </citation>
    <scope>NUCLEOTIDE SEQUENCE</scope>
</reference>
<evidence type="ECO:0000313" key="3">
    <source>
        <dbReference type="EMBL" id="GFB29869.1"/>
    </source>
</evidence>
<accession>A0A699L8N4</accession>
<gene>
    <name evidence="3" type="ORF">Tci_701840</name>
</gene>
<dbReference type="InterPro" id="IPR013103">
    <property type="entry name" value="RVT_2"/>
</dbReference>
<evidence type="ECO:0000259" key="2">
    <source>
        <dbReference type="Pfam" id="PF07727"/>
    </source>
</evidence>
<dbReference type="AlphaFoldDB" id="A0A699L8N4"/>
<protein>
    <submittedName>
        <fullName evidence="3">Retrovirus-related Pol polyprotein from transposon TNT 1-94</fullName>
    </submittedName>
</protein>
<dbReference type="EMBL" id="BKCJ010596186">
    <property type="protein sequence ID" value="GFB29869.1"/>
    <property type="molecule type" value="Genomic_DNA"/>
</dbReference>
<feature type="non-terminal residue" evidence="3">
    <location>
        <position position="1"/>
    </location>
</feature>
<organism evidence="3">
    <name type="scientific">Tanacetum cinerariifolium</name>
    <name type="common">Dalmatian daisy</name>
    <name type="synonym">Chrysanthemum cinerariifolium</name>
    <dbReference type="NCBI Taxonomy" id="118510"/>
    <lineage>
        <taxon>Eukaryota</taxon>
        <taxon>Viridiplantae</taxon>
        <taxon>Streptophyta</taxon>
        <taxon>Embryophyta</taxon>
        <taxon>Tracheophyta</taxon>
        <taxon>Spermatophyta</taxon>
        <taxon>Magnoliopsida</taxon>
        <taxon>eudicotyledons</taxon>
        <taxon>Gunneridae</taxon>
        <taxon>Pentapetalae</taxon>
        <taxon>asterids</taxon>
        <taxon>campanulids</taxon>
        <taxon>Asterales</taxon>
        <taxon>Asteraceae</taxon>
        <taxon>Asteroideae</taxon>
        <taxon>Anthemideae</taxon>
        <taxon>Anthemidinae</taxon>
        <taxon>Tanacetum</taxon>
    </lineage>
</organism>
<feature type="compositionally biased region" description="Polar residues" evidence="1">
    <location>
        <begin position="20"/>
        <end position="35"/>
    </location>
</feature>